<dbReference type="GO" id="GO:0008934">
    <property type="term" value="F:inositol monophosphate 1-phosphatase activity"/>
    <property type="evidence" value="ECO:0007669"/>
    <property type="project" value="TreeGrafter"/>
</dbReference>
<reference evidence="3 4" key="1">
    <citation type="submission" date="2020-03" db="EMBL/GenBank/DDBJ databases">
        <title>Roseomonas stagni sp. nov., isolated from pond water in Japan.</title>
        <authorList>
            <person name="Furuhata K."/>
            <person name="Miyamoto H."/>
            <person name="Goto K."/>
        </authorList>
    </citation>
    <scope>NUCLEOTIDE SEQUENCE [LARGE SCALE GENOMIC DNA]</scope>
    <source>
        <strain evidence="3 4">PeD5</strain>
    </source>
</reference>
<comment type="cofactor">
    <cofactor evidence="2">
        <name>Mg(2+)</name>
        <dbReference type="ChEBI" id="CHEBI:18420"/>
    </cofactor>
</comment>
<accession>A0A6M1LDY7</accession>
<feature type="binding site" evidence="2">
    <location>
        <position position="90"/>
    </location>
    <ligand>
        <name>Mg(2+)</name>
        <dbReference type="ChEBI" id="CHEBI:18420"/>
        <label>2</label>
    </ligand>
</feature>
<dbReference type="PRINTS" id="PR00377">
    <property type="entry name" value="IMPHPHTASES"/>
</dbReference>
<dbReference type="AlphaFoldDB" id="A0A6M1LDY7"/>
<sequence>MTPTTTETRALLQSVADLVMTNLPRILAGRREITWKPDGSPVTSADVFVEGLVRDFLAARLPDLTFVGEESFEDGQASGGRHLALLDPIDGTENFCSGLREWGVSLGLWRDGAHLGSLLMLPELGDQLMSGDRIQHERSRIQGFSSSYNAEIGARIAEVRESRIFGCAVYNLYNVARGAFSRFSNPKGAYAWDLLPGLMIALEQGCDILVDGDRFDGQLLEPNRRYRVDVQHRYDLHPG</sequence>
<dbReference type="PANTHER" id="PTHR20854">
    <property type="entry name" value="INOSITOL MONOPHOSPHATASE"/>
    <property type="match status" value="1"/>
</dbReference>
<feature type="binding site" evidence="2">
    <location>
        <position position="69"/>
    </location>
    <ligand>
        <name>Mg(2+)</name>
        <dbReference type="ChEBI" id="CHEBI:18420"/>
        <label>1</label>
        <note>catalytic</note>
    </ligand>
</feature>
<organism evidence="3 4">
    <name type="scientific">Falsiroseomonas algicola</name>
    <dbReference type="NCBI Taxonomy" id="2716930"/>
    <lineage>
        <taxon>Bacteria</taxon>
        <taxon>Pseudomonadati</taxon>
        <taxon>Pseudomonadota</taxon>
        <taxon>Alphaproteobacteria</taxon>
        <taxon>Acetobacterales</taxon>
        <taxon>Roseomonadaceae</taxon>
        <taxon>Falsiroseomonas</taxon>
    </lineage>
</organism>
<comment type="similarity">
    <text evidence="1">Belongs to the inositol monophosphatase superfamily.</text>
</comment>
<protein>
    <submittedName>
        <fullName evidence="3">Inositol monophosphatase</fullName>
    </submittedName>
</protein>
<evidence type="ECO:0000256" key="2">
    <source>
        <dbReference type="PIRSR" id="PIRSR600760-2"/>
    </source>
</evidence>
<dbReference type="EMBL" id="JAAIKB010000001">
    <property type="protein sequence ID" value="NGM18505.1"/>
    <property type="molecule type" value="Genomic_DNA"/>
</dbReference>
<dbReference type="Gene3D" id="3.30.540.10">
    <property type="entry name" value="Fructose-1,6-Bisphosphatase, subunit A, domain 1"/>
    <property type="match status" value="1"/>
</dbReference>
<dbReference type="SUPFAM" id="SSF56655">
    <property type="entry name" value="Carbohydrate phosphatase"/>
    <property type="match status" value="1"/>
</dbReference>
<evidence type="ECO:0000256" key="1">
    <source>
        <dbReference type="ARBA" id="ARBA00009759"/>
    </source>
</evidence>
<gene>
    <name evidence="3" type="ORF">G3576_00670</name>
</gene>
<dbReference type="GO" id="GO:0007165">
    <property type="term" value="P:signal transduction"/>
    <property type="evidence" value="ECO:0007669"/>
    <property type="project" value="TreeGrafter"/>
</dbReference>
<dbReference type="RefSeq" id="WP_164692397.1">
    <property type="nucleotide sequence ID" value="NZ_JAAIKB010000001.1"/>
</dbReference>
<feature type="binding site" evidence="2">
    <location>
        <position position="87"/>
    </location>
    <ligand>
        <name>Mg(2+)</name>
        <dbReference type="ChEBI" id="CHEBI:18420"/>
        <label>1</label>
        <note>catalytic</note>
    </ligand>
</feature>
<dbReference type="Gene3D" id="3.40.190.80">
    <property type="match status" value="1"/>
</dbReference>
<dbReference type="GO" id="GO:0046872">
    <property type="term" value="F:metal ion binding"/>
    <property type="evidence" value="ECO:0007669"/>
    <property type="project" value="UniProtKB-KW"/>
</dbReference>
<dbReference type="PANTHER" id="PTHR20854:SF4">
    <property type="entry name" value="INOSITOL-1-MONOPHOSPHATASE-RELATED"/>
    <property type="match status" value="1"/>
</dbReference>
<comment type="caution">
    <text evidence="3">The sequence shown here is derived from an EMBL/GenBank/DDBJ whole genome shotgun (WGS) entry which is preliminary data.</text>
</comment>
<keyword evidence="2" id="KW-0479">Metal-binding</keyword>
<feature type="binding site" evidence="2">
    <location>
        <position position="89"/>
    </location>
    <ligand>
        <name>Mg(2+)</name>
        <dbReference type="ChEBI" id="CHEBI:18420"/>
        <label>1</label>
        <note>catalytic</note>
    </ligand>
</feature>
<dbReference type="Proteomes" id="UP000475385">
    <property type="component" value="Unassembled WGS sequence"/>
</dbReference>
<evidence type="ECO:0000313" key="3">
    <source>
        <dbReference type="EMBL" id="NGM18505.1"/>
    </source>
</evidence>
<dbReference type="GO" id="GO:0006020">
    <property type="term" value="P:inositol metabolic process"/>
    <property type="evidence" value="ECO:0007669"/>
    <property type="project" value="TreeGrafter"/>
</dbReference>
<dbReference type="InterPro" id="IPR000760">
    <property type="entry name" value="Inositol_monophosphatase-like"/>
</dbReference>
<evidence type="ECO:0000313" key="4">
    <source>
        <dbReference type="Proteomes" id="UP000475385"/>
    </source>
</evidence>
<dbReference type="Pfam" id="PF00459">
    <property type="entry name" value="Inositol_P"/>
    <property type="match status" value="1"/>
</dbReference>
<keyword evidence="4" id="KW-1185">Reference proteome</keyword>
<name>A0A6M1LDY7_9PROT</name>
<proteinExistence type="inferred from homology"/>
<keyword evidence="2" id="KW-0460">Magnesium</keyword>